<dbReference type="CDD" id="cd09272">
    <property type="entry name" value="RNase_HI_RT_Ty1"/>
    <property type="match status" value="1"/>
</dbReference>
<comment type="caution">
    <text evidence="6">The sequence shown here is derived from an EMBL/GenBank/DDBJ whole genome shotgun (WGS) entry which is preliminary data.</text>
</comment>
<keyword evidence="1" id="KW-0175">Coiled coil</keyword>
<evidence type="ECO:0000259" key="5">
    <source>
        <dbReference type="Pfam" id="PF25597"/>
    </source>
</evidence>
<dbReference type="Pfam" id="PF07727">
    <property type="entry name" value="RVT_2"/>
    <property type="match status" value="1"/>
</dbReference>
<evidence type="ECO:0000259" key="3">
    <source>
        <dbReference type="Pfam" id="PF07727"/>
    </source>
</evidence>
<feature type="compositionally biased region" description="Basic and acidic residues" evidence="2">
    <location>
        <begin position="923"/>
        <end position="938"/>
    </location>
</feature>
<dbReference type="SUPFAM" id="SSF56672">
    <property type="entry name" value="DNA/RNA polymerases"/>
    <property type="match status" value="1"/>
</dbReference>
<dbReference type="GO" id="GO:0003676">
    <property type="term" value="F:nucleic acid binding"/>
    <property type="evidence" value="ECO:0007669"/>
    <property type="project" value="InterPro"/>
</dbReference>
<feature type="compositionally biased region" description="Basic residues" evidence="2">
    <location>
        <begin position="1582"/>
        <end position="1592"/>
    </location>
</feature>
<feature type="domain" description="GAG-pre-integrase" evidence="4">
    <location>
        <begin position="668"/>
        <end position="741"/>
    </location>
</feature>
<feature type="compositionally biased region" description="Low complexity" evidence="2">
    <location>
        <begin position="381"/>
        <end position="397"/>
    </location>
</feature>
<feature type="region of interest" description="Disordered" evidence="2">
    <location>
        <begin position="449"/>
        <end position="474"/>
    </location>
</feature>
<dbReference type="InterPro" id="IPR057670">
    <property type="entry name" value="SH3_retrovirus"/>
</dbReference>
<feature type="region of interest" description="Disordered" evidence="2">
    <location>
        <begin position="1559"/>
        <end position="1617"/>
    </location>
</feature>
<dbReference type="EMBL" id="BKCJ010009912">
    <property type="protein sequence ID" value="GEU89204.1"/>
    <property type="molecule type" value="Genomic_DNA"/>
</dbReference>
<dbReference type="InterPro" id="IPR036397">
    <property type="entry name" value="RNaseH_sf"/>
</dbReference>
<dbReference type="InterPro" id="IPR038077">
    <property type="entry name" value="Troponin_sf"/>
</dbReference>
<feature type="domain" description="Reverse transcriptase Ty1/copia-type" evidence="3">
    <location>
        <begin position="1058"/>
        <end position="1202"/>
    </location>
</feature>
<feature type="coiled-coil region" evidence="1">
    <location>
        <begin position="315"/>
        <end position="349"/>
    </location>
</feature>
<feature type="coiled-coil region" evidence="1">
    <location>
        <begin position="1740"/>
        <end position="1771"/>
    </location>
</feature>
<dbReference type="PANTHER" id="PTHR11439:SF495">
    <property type="entry name" value="REVERSE TRANSCRIPTASE, RNA-DEPENDENT DNA POLYMERASE-RELATED"/>
    <property type="match status" value="1"/>
</dbReference>
<dbReference type="Pfam" id="PF25597">
    <property type="entry name" value="SH3_retrovirus"/>
    <property type="match status" value="1"/>
</dbReference>
<dbReference type="InterPro" id="IPR043502">
    <property type="entry name" value="DNA/RNA_pol_sf"/>
</dbReference>
<name>A0A6L2NXB0_TANCI</name>
<dbReference type="InterPro" id="IPR012337">
    <property type="entry name" value="RNaseH-like_sf"/>
</dbReference>
<dbReference type="SUPFAM" id="SSF53098">
    <property type="entry name" value="Ribonuclease H-like"/>
    <property type="match status" value="1"/>
</dbReference>
<evidence type="ECO:0000256" key="1">
    <source>
        <dbReference type="SAM" id="Coils"/>
    </source>
</evidence>
<feature type="compositionally biased region" description="Basic and acidic residues" evidence="2">
    <location>
        <begin position="368"/>
        <end position="379"/>
    </location>
</feature>
<evidence type="ECO:0000259" key="4">
    <source>
        <dbReference type="Pfam" id="PF13976"/>
    </source>
</evidence>
<dbReference type="SUPFAM" id="SSF90250">
    <property type="entry name" value="Troponin coil-coiled subunits"/>
    <property type="match status" value="1"/>
</dbReference>
<feature type="compositionally biased region" description="Polar residues" evidence="2">
    <location>
        <begin position="1564"/>
        <end position="1576"/>
    </location>
</feature>
<dbReference type="InterPro" id="IPR013103">
    <property type="entry name" value="RVT_2"/>
</dbReference>
<feature type="domain" description="Retroviral polymerase SH3-like" evidence="5">
    <location>
        <begin position="824"/>
        <end position="881"/>
    </location>
</feature>
<dbReference type="InterPro" id="IPR025724">
    <property type="entry name" value="GAG-pre-integrase_dom"/>
</dbReference>
<proteinExistence type="predicted"/>
<protein>
    <submittedName>
        <fullName evidence="6">Uncharacterized protein</fullName>
    </submittedName>
</protein>
<evidence type="ECO:0000313" key="6">
    <source>
        <dbReference type="EMBL" id="GEU89204.1"/>
    </source>
</evidence>
<feature type="region of interest" description="Disordered" evidence="2">
    <location>
        <begin position="902"/>
        <end position="960"/>
    </location>
</feature>
<dbReference type="PANTHER" id="PTHR11439">
    <property type="entry name" value="GAG-POL-RELATED RETROTRANSPOSON"/>
    <property type="match status" value="1"/>
</dbReference>
<sequence length="1833" mass="206862">MEQYLTHTNYALWEVIVNGDAPTSIASVSGGAEAALPPKTTKQKIAKRNELKEKSTMLLAIPDEHLLKFYGIKDAKTLWEEIKTGFGGNKESKKIQKTILKQQYENFAALISEVAEKSPPGLNIHTLIMQNQSDLDTLSMDDLYNNLKVYEAEIKSQSNSSSNSQNVAFVSSDNTSSTNEVVNTAHDVSAASSQGQAFASTYADDVAILTMRVKRFIKKIRRNLNFNGKETVGFDKTKVKCYNCHRRVETPAKALVVTDGLGYDWSYQAEEGPTDFALMAFSSLGSSNSDTENKAFFKEDISFLKYDANVRDNSITELKNQSEEYLKEKDDLKLKLEKFETSSKNLTNLINSQISLKDKTGLGYDSQLNERDLNNKSDVFESASDSSMNESEENNNQANDRYKVGEGYHAVLPPYTGNFMPPRFNLSFAGLDDSIFNSAICETVTSVPKSETSASKTSKVPVNTAKQSSPRAATSTSIAKYVNTAATRPNVNGANLRSNVFHKSHSPVRKTFNQRTIPKNSDLKETINTAKVNNVTTAGTKAVVSAVQGNRENAVKSSACWIWRQTRNVIDHISKDSGSYILKRFNYVDVQGRLKSRFLTVDALGIGPETSPSLQIIKRLMVDLLHLGEVLKEENNVLFTETECLVLSSDFKLLDENQVLLKVPKQNNMYSFDLKNVAPSGGLTCLFAKAIIDESNLWHRRLGHINFKTMNKLVKGNLVRGLPSKIFENDHTCVTYQKGKQHKASCIENQLNHRVEVIRCDNRAEFKNSKMNQFCQMKGIKREFSVASTPQQNRSLVTKPHNKTPYELLIGRSPNLDFMRPFGCPVTILNTLDHLGKFEGMADEGFLVGYSVNSKAFRVFNSRTMKVEENLHIRFLENKSNVAERGPEWLFDIDSLTKSMNYEPVTTGNQTNDAAGIEINSSNDKDADEAPSKGDEGVSKGSGIDNQERSDSSTQDVNTAEQSINTANTNINTGSLNINIVVSNDLSMPSLEETSIFDDVYDDREVGTEADTNNLELLTVASPIPTTRVHKDHPKDQIIRDLNLPTQIRRMLNFSKENAMTLVDLPTGKRPIGTKWVFRNKKDERGIIVRNKARLVAQGYPQEKGNNYDKVFAPVARIEAIRLFLAYALFMGFIVYQMDVKSAFLYGIIEEEVFVCQPPGFKDQHFPDKVYKVEKALYGLHQAPRAWYETLSTYLLENRFKRGLQVKQKDNGIFISQDKYVAYILKKFDFTTVKTTSTPMEHNKALIKDVEVKDVDVHLYRLMIGSLMYLTASRPNIMFDVCACARFQVTPKTSHLHAVKRIFRYLKGQPKLGLWYPRDSPFDLEAFSDSDYAGASLDRKSITRGCQFLGKRLISWQCKKQTVVANLTTEAEYIAATSCCGHVLWIQNQMLNYGFNLMNTKIYIDNESIICIVKNPVFHSKTKHIEIRHHFIRDSYKKKLIQVIKIHTDHNVVDLFTKAFDIRALVDGKKILIIKASIRRDLRLDDAEGTACLPNAAIFEELARIGAKTTAWNEFSSTMASALICLANNQKFNFFKVGTCFSGAITPLFETMMVQAPEEVSEIPTDTQDTPILTQPSSSQLQRKHKSKRKQRKVTEVPYTEPQPEEHIPTPSHDLLPSGEDRIKLSELMEICTKLSDKVLSLEQIKTNQAAEIEKLKKRVKQLKGKKKKRTHGIKRLYKVGLTARVESSKEEEGLGDQDASKHVTTVENVKVAATATNHKSLRMMNHDGPKKPLKKKDQIALDEEVARKLEAEMKAEIEEEERIAREKNEANMAVIEEWDDVQVIIDADREDLEVLRSIVKERFKKTKPVNDMDNLLFQTLKAMFEHHVEDNI</sequence>
<organism evidence="6">
    <name type="scientific">Tanacetum cinerariifolium</name>
    <name type="common">Dalmatian daisy</name>
    <name type="synonym">Chrysanthemum cinerariifolium</name>
    <dbReference type="NCBI Taxonomy" id="118510"/>
    <lineage>
        <taxon>Eukaryota</taxon>
        <taxon>Viridiplantae</taxon>
        <taxon>Streptophyta</taxon>
        <taxon>Embryophyta</taxon>
        <taxon>Tracheophyta</taxon>
        <taxon>Spermatophyta</taxon>
        <taxon>Magnoliopsida</taxon>
        <taxon>eudicotyledons</taxon>
        <taxon>Gunneridae</taxon>
        <taxon>Pentapetalae</taxon>
        <taxon>asterids</taxon>
        <taxon>campanulids</taxon>
        <taxon>Asterales</taxon>
        <taxon>Asteraceae</taxon>
        <taxon>Asteroideae</taxon>
        <taxon>Anthemideae</taxon>
        <taxon>Anthemidinae</taxon>
        <taxon>Tanacetum</taxon>
    </lineage>
</organism>
<gene>
    <name evidence="6" type="ORF">Tci_061182</name>
</gene>
<feature type="coiled-coil region" evidence="1">
    <location>
        <begin position="1639"/>
        <end position="1666"/>
    </location>
</feature>
<feature type="compositionally biased region" description="Polar residues" evidence="2">
    <location>
        <begin position="902"/>
        <end position="913"/>
    </location>
</feature>
<feature type="region of interest" description="Disordered" evidence="2">
    <location>
        <begin position="367"/>
        <end position="397"/>
    </location>
</feature>
<dbReference type="Pfam" id="PF13976">
    <property type="entry name" value="gag_pre-integrs"/>
    <property type="match status" value="1"/>
</dbReference>
<evidence type="ECO:0000256" key="2">
    <source>
        <dbReference type="SAM" id="MobiDB-lite"/>
    </source>
</evidence>
<reference evidence="6" key="1">
    <citation type="journal article" date="2019" name="Sci. Rep.">
        <title>Draft genome of Tanacetum cinerariifolium, the natural source of mosquito coil.</title>
        <authorList>
            <person name="Yamashiro T."/>
            <person name="Shiraishi A."/>
            <person name="Satake H."/>
            <person name="Nakayama K."/>
        </authorList>
    </citation>
    <scope>NUCLEOTIDE SEQUENCE</scope>
</reference>
<accession>A0A6L2NXB0</accession>
<dbReference type="Gene3D" id="3.30.420.10">
    <property type="entry name" value="Ribonuclease H-like superfamily/Ribonuclease H"/>
    <property type="match status" value="1"/>
</dbReference>